<reference evidence="2" key="1">
    <citation type="journal article" date="2018" name="DNA Res.">
        <title>Multiple hybrid de novo genome assembly of finger millet, an orphan allotetraploid crop.</title>
        <authorList>
            <person name="Hatakeyama M."/>
            <person name="Aluri S."/>
            <person name="Balachadran M.T."/>
            <person name="Sivarajan S.R."/>
            <person name="Patrignani A."/>
            <person name="Gruter S."/>
            <person name="Poveda L."/>
            <person name="Shimizu-Inatsugi R."/>
            <person name="Baeten J."/>
            <person name="Francoijs K.J."/>
            <person name="Nataraja K.N."/>
            <person name="Reddy Y.A.N."/>
            <person name="Phadnis S."/>
            <person name="Ravikumar R.L."/>
            <person name="Schlapbach R."/>
            <person name="Sreeman S.M."/>
            <person name="Shimizu K.K."/>
        </authorList>
    </citation>
    <scope>NUCLEOTIDE SEQUENCE</scope>
</reference>
<feature type="compositionally biased region" description="Low complexity" evidence="1">
    <location>
        <begin position="49"/>
        <end position="59"/>
    </location>
</feature>
<dbReference type="EMBL" id="BQKI01000033">
    <property type="protein sequence ID" value="GJN13097.1"/>
    <property type="molecule type" value="Genomic_DNA"/>
</dbReference>
<feature type="compositionally biased region" description="Polar residues" evidence="1">
    <location>
        <begin position="14"/>
        <end position="28"/>
    </location>
</feature>
<evidence type="ECO:0000313" key="2">
    <source>
        <dbReference type="EMBL" id="GJN13097.1"/>
    </source>
</evidence>
<protein>
    <submittedName>
        <fullName evidence="2">Uncharacterized protein</fullName>
    </submittedName>
</protein>
<gene>
    <name evidence="2" type="primary">ga31431</name>
    <name evidence="2" type="ORF">PR202_ga31431</name>
</gene>
<dbReference type="Proteomes" id="UP001054889">
    <property type="component" value="Unassembled WGS sequence"/>
</dbReference>
<dbReference type="AlphaFoldDB" id="A0AAV5DRH1"/>
<feature type="compositionally biased region" description="Basic residues" evidence="1">
    <location>
        <begin position="32"/>
        <end position="45"/>
    </location>
</feature>
<evidence type="ECO:0000256" key="1">
    <source>
        <dbReference type="SAM" id="MobiDB-lite"/>
    </source>
</evidence>
<feature type="compositionally biased region" description="Acidic residues" evidence="1">
    <location>
        <begin position="60"/>
        <end position="76"/>
    </location>
</feature>
<name>A0AAV5DRH1_ELECO</name>
<organism evidence="2 3">
    <name type="scientific">Eleusine coracana subsp. coracana</name>
    <dbReference type="NCBI Taxonomy" id="191504"/>
    <lineage>
        <taxon>Eukaryota</taxon>
        <taxon>Viridiplantae</taxon>
        <taxon>Streptophyta</taxon>
        <taxon>Embryophyta</taxon>
        <taxon>Tracheophyta</taxon>
        <taxon>Spermatophyta</taxon>
        <taxon>Magnoliopsida</taxon>
        <taxon>Liliopsida</taxon>
        <taxon>Poales</taxon>
        <taxon>Poaceae</taxon>
        <taxon>PACMAD clade</taxon>
        <taxon>Chloridoideae</taxon>
        <taxon>Cynodonteae</taxon>
        <taxon>Eleusininae</taxon>
        <taxon>Eleusine</taxon>
    </lineage>
</organism>
<sequence length="140" mass="15439">MASVDLASYLTCPAPSQASASGMGQTASYDRLRRHPRRRVRRRRSTGNGARAAPPLAGALEDDSGSPAMESEDADDTVAASDPPLVRPQCIIDRSTSINWMELELQRALLISVVNNGCWNRPLRPWRMRLPCVLASWQTH</sequence>
<keyword evidence="3" id="KW-1185">Reference proteome</keyword>
<accession>A0AAV5DRH1</accession>
<evidence type="ECO:0000313" key="3">
    <source>
        <dbReference type="Proteomes" id="UP001054889"/>
    </source>
</evidence>
<feature type="region of interest" description="Disordered" evidence="1">
    <location>
        <begin position="13"/>
        <end position="83"/>
    </location>
</feature>
<comment type="caution">
    <text evidence="2">The sequence shown here is derived from an EMBL/GenBank/DDBJ whole genome shotgun (WGS) entry which is preliminary data.</text>
</comment>
<reference evidence="2" key="2">
    <citation type="submission" date="2021-12" db="EMBL/GenBank/DDBJ databases">
        <title>Resequencing data analysis of finger millet.</title>
        <authorList>
            <person name="Hatakeyama M."/>
            <person name="Aluri S."/>
            <person name="Balachadran M.T."/>
            <person name="Sivarajan S.R."/>
            <person name="Poveda L."/>
            <person name="Shimizu-Inatsugi R."/>
            <person name="Schlapbach R."/>
            <person name="Sreeman S.M."/>
            <person name="Shimizu K.K."/>
        </authorList>
    </citation>
    <scope>NUCLEOTIDE SEQUENCE</scope>
</reference>
<proteinExistence type="predicted"/>